<feature type="compositionally biased region" description="Basic residues" evidence="1">
    <location>
        <begin position="1"/>
        <end position="11"/>
    </location>
</feature>
<organism evidence="2 3">
    <name type="scientific">Phytophthora pseudosyringae</name>
    <dbReference type="NCBI Taxonomy" id="221518"/>
    <lineage>
        <taxon>Eukaryota</taxon>
        <taxon>Sar</taxon>
        <taxon>Stramenopiles</taxon>
        <taxon>Oomycota</taxon>
        <taxon>Peronosporomycetes</taxon>
        <taxon>Peronosporales</taxon>
        <taxon>Peronosporaceae</taxon>
        <taxon>Phytophthora</taxon>
    </lineage>
</organism>
<comment type="caution">
    <text evidence="2">The sequence shown here is derived from an EMBL/GenBank/DDBJ whole genome shotgun (WGS) entry which is preliminary data.</text>
</comment>
<dbReference type="AlphaFoldDB" id="A0A8T1VR30"/>
<keyword evidence="3" id="KW-1185">Reference proteome</keyword>
<evidence type="ECO:0000256" key="1">
    <source>
        <dbReference type="SAM" id="MobiDB-lite"/>
    </source>
</evidence>
<reference evidence="2" key="1">
    <citation type="submission" date="2021-02" db="EMBL/GenBank/DDBJ databases">
        <authorList>
            <person name="Palmer J.M."/>
        </authorList>
    </citation>
    <scope>NUCLEOTIDE SEQUENCE</scope>
    <source>
        <strain evidence="2">SCRP734</strain>
    </source>
</reference>
<sequence>MTRRPTSRKPRGTMAHAAEHPASASADASPPDPVADTRPTCDEMATPEASEAVGDSTSTPAQKGNVPVPKIDLLRSLAEVAHASEPDTSDADDHSGAEEGDRANRDE</sequence>
<dbReference type="Proteomes" id="UP000694044">
    <property type="component" value="Unassembled WGS sequence"/>
</dbReference>
<feature type="compositionally biased region" description="Basic and acidic residues" evidence="1">
    <location>
        <begin position="91"/>
        <end position="107"/>
    </location>
</feature>
<evidence type="ECO:0000313" key="3">
    <source>
        <dbReference type="Proteomes" id="UP000694044"/>
    </source>
</evidence>
<proteinExistence type="predicted"/>
<dbReference type="EMBL" id="JAGDFM010000166">
    <property type="protein sequence ID" value="KAG7383815.1"/>
    <property type="molecule type" value="Genomic_DNA"/>
</dbReference>
<feature type="compositionally biased region" description="Low complexity" evidence="1">
    <location>
        <begin position="20"/>
        <end position="29"/>
    </location>
</feature>
<evidence type="ECO:0000313" key="2">
    <source>
        <dbReference type="EMBL" id="KAG7383815.1"/>
    </source>
</evidence>
<gene>
    <name evidence="2" type="ORF">PHYPSEUDO_003298</name>
</gene>
<protein>
    <submittedName>
        <fullName evidence="2">Uncharacterized protein</fullName>
    </submittedName>
</protein>
<name>A0A8T1VR30_9STRA</name>
<feature type="region of interest" description="Disordered" evidence="1">
    <location>
        <begin position="1"/>
        <end position="107"/>
    </location>
</feature>
<accession>A0A8T1VR30</accession>